<keyword evidence="1" id="KW-0812">Transmembrane</keyword>
<accession>A0A248K0Q9</accession>
<name>A0A248K0Q9_9PROT</name>
<evidence type="ECO:0000313" key="2">
    <source>
        <dbReference type="EMBL" id="ASG24346.1"/>
    </source>
</evidence>
<reference evidence="2 3" key="1">
    <citation type="submission" date="2017-06" db="EMBL/GenBank/DDBJ databases">
        <title>Complete genome sequence of Nitrospirillum amazonense strain CBAmC, an endophytic nitrogen-fixing and plant growth-promoting bacterium, isolated from sugarcane.</title>
        <authorList>
            <person name="Schwab S."/>
            <person name="dos Santos Teixeira K.R."/>
            <person name="Simoes Araujo J.L."/>
            <person name="Soares Vidal M."/>
            <person name="Borges de Freitas H.R."/>
            <person name="Rivello Crivelaro A.L."/>
            <person name="Bueno de Camargo Nunes A."/>
            <person name="dos Santos C.M."/>
            <person name="Palmeira da Silva Rosa D."/>
            <person name="da Silva Padilha D."/>
            <person name="da Silva E."/>
            <person name="Araujo Terra L."/>
            <person name="Soares Mendes V."/>
            <person name="Farinelli L."/>
            <person name="Magalhaes Cruz L."/>
            <person name="Baldani J.I."/>
        </authorList>
    </citation>
    <scope>NUCLEOTIDE SEQUENCE [LARGE SCALE GENOMIC DNA]</scope>
    <source>
        <strain evidence="2 3">CBAmC</strain>
    </source>
</reference>
<keyword evidence="3" id="KW-1185">Reference proteome</keyword>
<protein>
    <submittedName>
        <fullName evidence="2">Uncharacterized protein</fullName>
    </submittedName>
</protein>
<proteinExistence type="predicted"/>
<gene>
    <name evidence="2" type="ORF">Y958_25995</name>
</gene>
<keyword evidence="1" id="KW-1133">Transmembrane helix</keyword>
<evidence type="ECO:0000313" key="3">
    <source>
        <dbReference type="Proteomes" id="UP000197153"/>
    </source>
</evidence>
<dbReference type="RefSeq" id="WP_088874776.1">
    <property type="nucleotide sequence ID" value="NZ_CP022112.1"/>
</dbReference>
<evidence type="ECO:0000256" key="1">
    <source>
        <dbReference type="SAM" id="Phobius"/>
    </source>
</evidence>
<dbReference type="Proteomes" id="UP000197153">
    <property type="component" value="Chromosome 3"/>
</dbReference>
<dbReference type="AlphaFoldDB" id="A0A248K0Q9"/>
<dbReference type="EMBL" id="CP022112">
    <property type="protein sequence ID" value="ASG24346.1"/>
    <property type="molecule type" value="Genomic_DNA"/>
</dbReference>
<sequence length="138" mass="15247">MAKLQEARGVLRRRGNHTLTGGFCVYSIAEIGDRIITDLGVPNGLDAFLDECDGQELTIWFTKPFADKKQVLAIKLPDGKLYYSVPGWGGIIFFVVLALIGCLFFGLGLLLLPLIFDLVGMNFEAGQWARQGGIEIRR</sequence>
<feature type="transmembrane region" description="Helical" evidence="1">
    <location>
        <begin position="91"/>
        <end position="116"/>
    </location>
</feature>
<organism evidence="2 3">
    <name type="scientific">Nitrospirillum viridazoti CBAmc</name>
    <dbReference type="NCBI Taxonomy" id="1441467"/>
    <lineage>
        <taxon>Bacteria</taxon>
        <taxon>Pseudomonadati</taxon>
        <taxon>Pseudomonadota</taxon>
        <taxon>Alphaproteobacteria</taxon>
        <taxon>Rhodospirillales</taxon>
        <taxon>Azospirillaceae</taxon>
        <taxon>Nitrospirillum</taxon>
        <taxon>Nitrospirillum viridazoti</taxon>
    </lineage>
</organism>
<dbReference type="KEGG" id="nao:Y958_25995"/>
<keyword evidence="1" id="KW-0472">Membrane</keyword>